<dbReference type="GeneID" id="89996345"/>
<accession>A0ABR0RYM4</accession>
<name>A0ABR0RYM4_9EURO</name>
<dbReference type="RefSeq" id="XP_064733779.1">
    <property type="nucleotide sequence ID" value="XM_064871326.1"/>
</dbReference>
<reference evidence="2 3" key="1">
    <citation type="journal article" date="2023" name="Res Sq">
        <title>Genomic and morphological characterization of Knufia obscura isolated from the Mars 2020 spacecraft assembly facility.</title>
        <authorList>
            <person name="Chander A.M."/>
            <person name="Teixeira M.M."/>
            <person name="Singh N.K."/>
            <person name="Williams M.P."/>
            <person name="Parker C.W."/>
            <person name="Leo P."/>
            <person name="Stajich J.E."/>
            <person name="Torok T."/>
            <person name="Tighe S."/>
            <person name="Mason C.E."/>
            <person name="Venkateswaran K."/>
        </authorList>
    </citation>
    <scope>NUCLEOTIDE SEQUENCE [LARGE SCALE GENOMIC DNA]</scope>
    <source>
        <strain evidence="2 3">CCFEE 5817</strain>
    </source>
</reference>
<feature type="region of interest" description="Disordered" evidence="1">
    <location>
        <begin position="72"/>
        <end position="170"/>
    </location>
</feature>
<feature type="compositionally biased region" description="Pro residues" evidence="1">
    <location>
        <begin position="96"/>
        <end position="111"/>
    </location>
</feature>
<feature type="compositionally biased region" description="Basic residues" evidence="1">
    <location>
        <begin position="271"/>
        <end position="280"/>
    </location>
</feature>
<proteinExistence type="predicted"/>
<feature type="region of interest" description="Disordered" evidence="1">
    <location>
        <begin position="261"/>
        <end position="280"/>
    </location>
</feature>
<evidence type="ECO:0000313" key="3">
    <source>
        <dbReference type="Proteomes" id="UP001334248"/>
    </source>
</evidence>
<comment type="caution">
    <text evidence="2">The sequence shown here is derived from an EMBL/GenBank/DDBJ whole genome shotgun (WGS) entry which is preliminary data.</text>
</comment>
<dbReference type="EMBL" id="JAVHJV010000002">
    <property type="protein sequence ID" value="KAK5945689.1"/>
    <property type="molecule type" value="Genomic_DNA"/>
</dbReference>
<gene>
    <name evidence="2" type="ORF">PMZ80_002896</name>
</gene>
<organism evidence="2 3">
    <name type="scientific">Knufia obscura</name>
    <dbReference type="NCBI Taxonomy" id="1635080"/>
    <lineage>
        <taxon>Eukaryota</taxon>
        <taxon>Fungi</taxon>
        <taxon>Dikarya</taxon>
        <taxon>Ascomycota</taxon>
        <taxon>Pezizomycotina</taxon>
        <taxon>Eurotiomycetes</taxon>
        <taxon>Chaetothyriomycetidae</taxon>
        <taxon>Chaetothyriales</taxon>
        <taxon>Trichomeriaceae</taxon>
        <taxon>Knufia</taxon>
    </lineage>
</organism>
<evidence type="ECO:0000313" key="2">
    <source>
        <dbReference type="EMBL" id="KAK5945689.1"/>
    </source>
</evidence>
<keyword evidence="3" id="KW-1185">Reference proteome</keyword>
<dbReference type="Proteomes" id="UP001334248">
    <property type="component" value="Unassembled WGS sequence"/>
</dbReference>
<sequence>MSRRRVLPTTIDPRVLSLAPSNVSSRPAGDETVQYGFAIGGSSDVGEFVIEADPRLNELGQYSTVQFHEGIDPEDGLLNLPAGEDVPGGPNTELPSIPPSPLPYVPPPREPSTPTSRLVHRVRRDQAHRPGRNVLDTSRVSSHEHDRASEPQGLESEYTGPRWTLHTEGTNQWTTSRARREQNITDNFGTFQSRPSTVIHSYRDVPRNTPVELRRRNHILLEMLADERSRNSAADSELVRLRRELRDREFELEVTERWLAQAQQERDAARRRERGRSGRA</sequence>
<evidence type="ECO:0000256" key="1">
    <source>
        <dbReference type="SAM" id="MobiDB-lite"/>
    </source>
</evidence>
<protein>
    <submittedName>
        <fullName evidence="2">Uncharacterized protein</fullName>
    </submittedName>
</protein>